<dbReference type="InterPro" id="IPR011042">
    <property type="entry name" value="6-blade_b-propeller_TolB-like"/>
</dbReference>
<proteinExistence type="predicted"/>
<keyword evidence="5" id="KW-1185">Reference proteome</keyword>
<comment type="caution">
    <text evidence="4">The sequence shown here is derived from an EMBL/GenBank/DDBJ whole genome shotgun (WGS) entry which is preliminary data.</text>
</comment>
<dbReference type="SUPFAM" id="SSF53474">
    <property type="entry name" value="alpha/beta-Hydrolases"/>
    <property type="match status" value="1"/>
</dbReference>
<evidence type="ECO:0000259" key="3">
    <source>
        <dbReference type="Pfam" id="PF00326"/>
    </source>
</evidence>
<accession>A0ABW0RY21</accession>
<keyword evidence="1 4" id="KW-0378">Hydrolase</keyword>
<dbReference type="PANTHER" id="PTHR42776:SF27">
    <property type="entry name" value="DIPEPTIDYL PEPTIDASE FAMILY MEMBER 6"/>
    <property type="match status" value="1"/>
</dbReference>
<dbReference type="Gene3D" id="3.40.50.1820">
    <property type="entry name" value="alpha/beta hydrolase"/>
    <property type="match status" value="1"/>
</dbReference>
<dbReference type="RefSeq" id="WP_379771545.1">
    <property type="nucleotide sequence ID" value="NZ_JBHSMZ010000008.1"/>
</dbReference>
<protein>
    <submittedName>
        <fullName evidence="4">Alpha/beta hydrolase family protein</fullName>
        <ecNumber evidence="4">3.4.-.-</ecNumber>
    </submittedName>
</protein>
<dbReference type="Pfam" id="PF00326">
    <property type="entry name" value="Peptidase_S9"/>
    <property type="match status" value="1"/>
</dbReference>
<feature type="chain" id="PRO_5045338482" evidence="2">
    <location>
        <begin position="22"/>
        <end position="750"/>
    </location>
</feature>
<evidence type="ECO:0000313" key="4">
    <source>
        <dbReference type="EMBL" id="MFC5549493.1"/>
    </source>
</evidence>
<name>A0ABW0RY21_9BURK</name>
<dbReference type="GO" id="GO:0016787">
    <property type="term" value="F:hydrolase activity"/>
    <property type="evidence" value="ECO:0007669"/>
    <property type="project" value="UniProtKB-KW"/>
</dbReference>
<dbReference type="EMBL" id="JBHSMZ010000008">
    <property type="protein sequence ID" value="MFC5549493.1"/>
    <property type="molecule type" value="Genomic_DNA"/>
</dbReference>
<dbReference type="Gene3D" id="2.120.10.30">
    <property type="entry name" value="TolB, C-terminal domain"/>
    <property type="match status" value="1"/>
</dbReference>
<dbReference type="EC" id="3.4.-.-" evidence="4"/>
<evidence type="ECO:0000256" key="2">
    <source>
        <dbReference type="SAM" id="SignalP"/>
    </source>
</evidence>
<dbReference type="PANTHER" id="PTHR42776">
    <property type="entry name" value="SERINE PEPTIDASE S9 FAMILY MEMBER"/>
    <property type="match status" value="1"/>
</dbReference>
<dbReference type="InterPro" id="IPR029058">
    <property type="entry name" value="AB_hydrolase_fold"/>
</dbReference>
<feature type="domain" description="Peptidase S9 prolyl oligopeptidase catalytic" evidence="3">
    <location>
        <begin position="464"/>
        <end position="655"/>
    </location>
</feature>
<dbReference type="InterPro" id="IPR001375">
    <property type="entry name" value="Peptidase_S9_cat"/>
</dbReference>
<organism evidence="4 5">
    <name type="scientific">Massilia aerilata</name>
    <dbReference type="NCBI Taxonomy" id="453817"/>
    <lineage>
        <taxon>Bacteria</taxon>
        <taxon>Pseudomonadati</taxon>
        <taxon>Pseudomonadota</taxon>
        <taxon>Betaproteobacteria</taxon>
        <taxon>Burkholderiales</taxon>
        <taxon>Oxalobacteraceae</taxon>
        <taxon>Telluria group</taxon>
        <taxon>Massilia</taxon>
    </lineage>
</organism>
<keyword evidence="2" id="KW-0732">Signal</keyword>
<dbReference type="Proteomes" id="UP001596086">
    <property type="component" value="Unassembled WGS sequence"/>
</dbReference>
<evidence type="ECO:0000256" key="1">
    <source>
        <dbReference type="ARBA" id="ARBA00022801"/>
    </source>
</evidence>
<sequence>MKLRHALVLSVALLTAPASFAGEQRIPIAAFFDSLHLSGAKLSPDGKRLAMLVKNDQGRDQLGVVNLEDESMKVVAVFSDMDVGRFEWVNKGRLIYNSRDKRTAQGDVDKAPGLFAVNIDGSGQRQLAHMGQLPPSPTARKRLPANTLMLGQPGAQDSDWVYVLSPDFSSERVDLIRVNTVSGFSKEVKGPGPARRWWFDTRGEPALATTIENGMELLYYLDPGTGSWRQLGSMANMGFADIDSASVPAAASDDKIDKVIVSARAATLKFTPLGFTPEGELYVISHKKRDKDALFAYDIVTGKLADRPLLDLEAYDFHGTLVTSATRLLGVRYTVDAESTRWFDPAMKQVQDAVDQLLPGRVNTLSVGARSETPFVLVESWSDREPPVFLLFNRETRKLSNLGKSRPAIAPGQMAEQVLEQVKARDGLPIPTWITVPNHSQGKKLPMVVLVHGGPWTRGQEWGWSSERQFLASRGYIVLEPEFRGSTGFGQAHFQAGWKQWGLSMQDDIADVTRWAIAENIADPRRICIGGGGYGGYAALMGLIRDPALYRCGIAWAGVTDLDLLYKGDAIGGSDLSDEYKRYGFPALVGDPVKDAARFAASSPLKQAARIVQPLLLVYGGDDRRVPLSHGRQLYEAVRQTNKNVEWIVYDKEGNGGGLVDGRNGPRAPVYQGVTVYDPVRQTNQNVEWVVYQKQGRTYNEYTDVPAYESVDLMTVYEKEGHGWGLASTRVDFWGRVEKFLQQHIGDGAK</sequence>
<gene>
    <name evidence="4" type="ORF">ACFPO9_13335</name>
</gene>
<dbReference type="SUPFAM" id="SSF82171">
    <property type="entry name" value="DPP6 N-terminal domain-like"/>
    <property type="match status" value="1"/>
</dbReference>
<feature type="signal peptide" evidence="2">
    <location>
        <begin position="1"/>
        <end position="21"/>
    </location>
</feature>
<evidence type="ECO:0000313" key="5">
    <source>
        <dbReference type="Proteomes" id="UP001596086"/>
    </source>
</evidence>
<reference evidence="5" key="1">
    <citation type="journal article" date="2019" name="Int. J. Syst. Evol. Microbiol.">
        <title>The Global Catalogue of Microorganisms (GCM) 10K type strain sequencing project: providing services to taxonomists for standard genome sequencing and annotation.</title>
        <authorList>
            <consortium name="The Broad Institute Genomics Platform"/>
            <consortium name="The Broad Institute Genome Sequencing Center for Infectious Disease"/>
            <person name="Wu L."/>
            <person name="Ma J."/>
        </authorList>
    </citation>
    <scope>NUCLEOTIDE SEQUENCE [LARGE SCALE GENOMIC DNA]</scope>
    <source>
        <strain evidence="5">CGMCC 4.5798</strain>
    </source>
</reference>